<dbReference type="AlphaFoldDB" id="A0A0A0BHK2"/>
<keyword evidence="6" id="KW-0804">Transcription</keyword>
<gene>
    <name evidence="11" type="ORF">LP43_0755</name>
</gene>
<evidence type="ECO:0000256" key="4">
    <source>
        <dbReference type="ARBA" id="ARBA00022795"/>
    </source>
</evidence>
<feature type="compositionally biased region" description="Low complexity" evidence="9">
    <location>
        <begin position="26"/>
        <end position="36"/>
    </location>
</feature>
<dbReference type="Pfam" id="PF04316">
    <property type="entry name" value="FlgM"/>
    <property type="match status" value="1"/>
</dbReference>
<dbReference type="SUPFAM" id="SSF101498">
    <property type="entry name" value="Anti-sigma factor FlgM"/>
    <property type="match status" value="1"/>
</dbReference>
<dbReference type="GO" id="GO:0045892">
    <property type="term" value="P:negative regulation of DNA-templated transcription"/>
    <property type="evidence" value="ECO:0007669"/>
    <property type="project" value="InterPro"/>
</dbReference>
<dbReference type="NCBIfam" id="TIGR03824">
    <property type="entry name" value="FlgM_jcvi"/>
    <property type="match status" value="1"/>
</dbReference>
<sequence>MSEINTNKPSLQPDISSSRNLDRNRSSQASTAAASAPNTESDKVSLSDTLAVLEQKLTDVPEVDTARVEAIKQSIEDGSYQIDSQELARKMIDFEGDF</sequence>
<protein>
    <recommendedName>
        <fullName evidence="2">Negative regulator of flagellin synthesis</fullName>
    </recommendedName>
    <alternativeName>
        <fullName evidence="8">Anti-sigma-28 factor</fullName>
    </alternativeName>
</protein>
<comment type="similarity">
    <text evidence="1">Belongs to the FlgM family.</text>
</comment>
<evidence type="ECO:0000259" key="10">
    <source>
        <dbReference type="Pfam" id="PF04316"/>
    </source>
</evidence>
<dbReference type="EMBL" id="JRQD01000002">
    <property type="protein sequence ID" value="KGM07147.1"/>
    <property type="molecule type" value="Genomic_DNA"/>
</dbReference>
<dbReference type="InterPro" id="IPR007412">
    <property type="entry name" value="FlgM"/>
</dbReference>
<feature type="domain" description="Anti-sigma-28 factor FlgM C-terminal" evidence="10">
    <location>
        <begin position="42"/>
        <end position="93"/>
    </location>
</feature>
<dbReference type="InterPro" id="IPR035890">
    <property type="entry name" value="Anti-sigma-28_factor_FlgM_sf"/>
</dbReference>
<organism evidence="11 12">
    <name type="scientific">Methylophaga thiooxydans</name>
    <dbReference type="NCBI Taxonomy" id="392484"/>
    <lineage>
        <taxon>Bacteria</taxon>
        <taxon>Pseudomonadati</taxon>
        <taxon>Pseudomonadota</taxon>
        <taxon>Gammaproteobacteria</taxon>
        <taxon>Thiotrichales</taxon>
        <taxon>Piscirickettsiaceae</taxon>
        <taxon>Methylophaga</taxon>
    </lineage>
</organism>
<name>A0A0A0BHK2_9GAMM</name>
<accession>A0A0A0BHK2</accession>
<evidence type="ECO:0000256" key="9">
    <source>
        <dbReference type="SAM" id="MobiDB-lite"/>
    </source>
</evidence>
<evidence type="ECO:0000256" key="7">
    <source>
        <dbReference type="ARBA" id="ARBA00024739"/>
    </source>
</evidence>
<dbReference type="RefSeq" id="WP_036312249.1">
    <property type="nucleotide sequence ID" value="NZ_JADFAB010000047.1"/>
</dbReference>
<dbReference type="Proteomes" id="UP000029999">
    <property type="component" value="Unassembled WGS sequence"/>
</dbReference>
<evidence type="ECO:0000256" key="1">
    <source>
        <dbReference type="ARBA" id="ARBA00005322"/>
    </source>
</evidence>
<evidence type="ECO:0000256" key="6">
    <source>
        <dbReference type="ARBA" id="ARBA00023163"/>
    </source>
</evidence>
<evidence type="ECO:0000313" key="12">
    <source>
        <dbReference type="Proteomes" id="UP000029999"/>
    </source>
</evidence>
<feature type="region of interest" description="Disordered" evidence="9">
    <location>
        <begin position="1"/>
        <end position="45"/>
    </location>
</feature>
<evidence type="ECO:0000256" key="3">
    <source>
        <dbReference type="ARBA" id="ARBA00022491"/>
    </source>
</evidence>
<evidence type="ECO:0000256" key="5">
    <source>
        <dbReference type="ARBA" id="ARBA00023015"/>
    </source>
</evidence>
<reference evidence="11 12" key="1">
    <citation type="submission" date="2014-09" db="EMBL/GenBank/DDBJ databases">
        <authorList>
            <person name="Grob C."/>
            <person name="Taubert M."/>
            <person name="Howat A.M."/>
            <person name="Burns O.J."/>
            <person name="Dixon J.L."/>
            <person name="Chen Y."/>
            <person name="Murrell J.C."/>
        </authorList>
    </citation>
    <scope>NUCLEOTIDE SEQUENCE [LARGE SCALE GENOMIC DNA]</scope>
    <source>
        <strain evidence="11">L4</strain>
    </source>
</reference>
<dbReference type="STRING" id="392484.LP43_0755"/>
<comment type="function">
    <text evidence="7">Responsible for the coupling of flagellin expression to flagellar assembly by preventing expression of the flagellin genes when a component of the middle class of proteins is defective. It negatively regulates flagellar genes by inhibiting the activity of FliA by directly binding to FliA.</text>
</comment>
<proteinExistence type="inferred from homology"/>
<evidence type="ECO:0000256" key="2">
    <source>
        <dbReference type="ARBA" id="ARBA00017823"/>
    </source>
</evidence>
<dbReference type="InterPro" id="IPR031316">
    <property type="entry name" value="FlgM_C"/>
</dbReference>
<feature type="compositionally biased region" description="Polar residues" evidence="9">
    <location>
        <begin position="1"/>
        <end position="15"/>
    </location>
</feature>
<evidence type="ECO:0000313" key="11">
    <source>
        <dbReference type="EMBL" id="KGM07147.1"/>
    </source>
</evidence>
<keyword evidence="4" id="KW-1005">Bacterial flagellum biogenesis</keyword>
<evidence type="ECO:0000256" key="8">
    <source>
        <dbReference type="ARBA" id="ARBA00030117"/>
    </source>
</evidence>
<dbReference type="GO" id="GO:0044781">
    <property type="term" value="P:bacterial-type flagellum organization"/>
    <property type="evidence" value="ECO:0007669"/>
    <property type="project" value="UniProtKB-KW"/>
</dbReference>
<keyword evidence="5" id="KW-0805">Transcription regulation</keyword>
<comment type="caution">
    <text evidence="11">The sequence shown here is derived from an EMBL/GenBank/DDBJ whole genome shotgun (WGS) entry which is preliminary data.</text>
</comment>
<keyword evidence="3" id="KW-0678">Repressor</keyword>